<proteinExistence type="predicted"/>
<accession>A0ABD0V5I1</accession>
<dbReference type="EMBL" id="JANQDX010000010">
    <property type="protein sequence ID" value="KAL0917841.1"/>
    <property type="molecule type" value="Genomic_DNA"/>
</dbReference>
<dbReference type="InterPro" id="IPR025558">
    <property type="entry name" value="DUF4283"/>
</dbReference>
<gene>
    <name evidence="2" type="ORF">M5K25_012939</name>
</gene>
<protein>
    <recommendedName>
        <fullName evidence="1">DUF4283 domain-containing protein</fullName>
    </recommendedName>
</protein>
<name>A0ABD0V5I1_DENTH</name>
<comment type="caution">
    <text evidence="2">The sequence shown here is derived from an EMBL/GenBank/DDBJ whole genome shotgun (WGS) entry which is preliminary data.</text>
</comment>
<reference evidence="2 3" key="1">
    <citation type="journal article" date="2024" name="Plant Biotechnol. J.">
        <title>Dendrobium thyrsiflorum genome and its molecular insights into genes involved in important horticultural traits.</title>
        <authorList>
            <person name="Chen B."/>
            <person name="Wang J.Y."/>
            <person name="Zheng P.J."/>
            <person name="Li K.L."/>
            <person name="Liang Y.M."/>
            <person name="Chen X.F."/>
            <person name="Zhang C."/>
            <person name="Zhao X."/>
            <person name="He X."/>
            <person name="Zhang G.Q."/>
            <person name="Liu Z.J."/>
            <person name="Xu Q."/>
        </authorList>
    </citation>
    <scope>NUCLEOTIDE SEQUENCE [LARGE SCALE GENOMIC DNA]</scope>
    <source>
        <strain evidence="2">GZMU011</strain>
    </source>
</reference>
<sequence>MAEGLLPSKLLPSFSEVARIPLDSSSSGLTPQDQDLVQDNSGTVDDLIKFKKSKGALIIYEGNVSPLKRLAHVAGKGKDVDLSGNFKTPNLFKKSGFNPLKALNHEASSSSKNIFVNKVDDPNAIHALGSKINADFPSSVHENVTAKATLDSTSFCNLQERNVIPEFTSNPWIRAKHLKINFNKDKLVLSEDGTAVKLVESCEISNAKRLEFSVVVKVFGKELPPNVVAWELRRQWASFGQFQFTSLGKGWYLCSFKCLEAFEEVLSGGPWFVNQHIVGMERWSTDFSPSSLKGLSSPIWIRMPHLPLQCWDQDNVALIASMIGVPLMLDGNMFHWRKREFARVCVRLELDKPLPLGVWVDGIAGRFFQKVEYEKISTFWYKCGMVGHDKSYCSNVRSVEPIQVEGIGNSDATDLSVHKKSYGPWILVKNKGSTRFGKIRTSSAKQSEGNLLNLNANNQVANKVVLGHQNSVEIVNCSEAEKVAENCNADLGYCSRKSDGLRGEVGMAVLVNSDPSKTKVNNKFEVLGELAGDANLFNSEDLPIEETRFNNVIVGLGSSDRTLEAWEALTEHWRLNGKL</sequence>
<dbReference type="Pfam" id="PF14111">
    <property type="entry name" value="DUF4283"/>
    <property type="match status" value="1"/>
</dbReference>
<organism evidence="2 3">
    <name type="scientific">Dendrobium thyrsiflorum</name>
    <name type="common">Pinecone-like raceme dendrobium</name>
    <name type="synonym">Orchid</name>
    <dbReference type="NCBI Taxonomy" id="117978"/>
    <lineage>
        <taxon>Eukaryota</taxon>
        <taxon>Viridiplantae</taxon>
        <taxon>Streptophyta</taxon>
        <taxon>Embryophyta</taxon>
        <taxon>Tracheophyta</taxon>
        <taxon>Spermatophyta</taxon>
        <taxon>Magnoliopsida</taxon>
        <taxon>Liliopsida</taxon>
        <taxon>Asparagales</taxon>
        <taxon>Orchidaceae</taxon>
        <taxon>Epidendroideae</taxon>
        <taxon>Malaxideae</taxon>
        <taxon>Dendrobiinae</taxon>
        <taxon>Dendrobium</taxon>
    </lineage>
</organism>
<dbReference type="InterPro" id="IPR040256">
    <property type="entry name" value="At4g02000-like"/>
</dbReference>
<evidence type="ECO:0000313" key="3">
    <source>
        <dbReference type="Proteomes" id="UP001552299"/>
    </source>
</evidence>
<feature type="domain" description="DUF4283" evidence="1">
    <location>
        <begin position="207"/>
        <end position="290"/>
    </location>
</feature>
<evidence type="ECO:0000313" key="2">
    <source>
        <dbReference type="EMBL" id="KAL0917841.1"/>
    </source>
</evidence>
<dbReference type="PANTHER" id="PTHR31286">
    <property type="entry name" value="GLYCINE-RICH CELL WALL STRUCTURAL PROTEIN 1.8-LIKE"/>
    <property type="match status" value="1"/>
</dbReference>
<evidence type="ECO:0000259" key="1">
    <source>
        <dbReference type="Pfam" id="PF14111"/>
    </source>
</evidence>
<dbReference type="Proteomes" id="UP001552299">
    <property type="component" value="Unassembled WGS sequence"/>
</dbReference>
<keyword evidence="3" id="KW-1185">Reference proteome</keyword>
<dbReference type="AlphaFoldDB" id="A0ABD0V5I1"/>
<dbReference type="PANTHER" id="PTHR31286:SF99">
    <property type="entry name" value="DUF4283 DOMAIN-CONTAINING PROTEIN"/>
    <property type="match status" value="1"/>
</dbReference>